<proteinExistence type="predicted"/>
<protein>
    <recommendedName>
        <fullName evidence="1">F-box domain-containing protein</fullName>
    </recommendedName>
</protein>
<dbReference type="Pfam" id="PF12937">
    <property type="entry name" value="F-box-like"/>
    <property type="match status" value="1"/>
</dbReference>
<dbReference type="Proteomes" id="UP000218811">
    <property type="component" value="Unassembled WGS sequence"/>
</dbReference>
<dbReference type="CDD" id="cd09917">
    <property type="entry name" value="F-box_SF"/>
    <property type="match status" value="1"/>
</dbReference>
<evidence type="ECO:0000313" key="3">
    <source>
        <dbReference type="Proteomes" id="UP000218811"/>
    </source>
</evidence>
<dbReference type="SUPFAM" id="SSF81383">
    <property type="entry name" value="F-box domain"/>
    <property type="match status" value="1"/>
</dbReference>
<reference evidence="2 3" key="1">
    <citation type="journal article" date="2012" name="Science">
        <title>The Paleozoic origin of enzymatic lignin decomposition reconstructed from 31 fungal genomes.</title>
        <authorList>
            <person name="Floudas D."/>
            <person name="Binder M."/>
            <person name="Riley R."/>
            <person name="Barry K."/>
            <person name="Blanchette R.A."/>
            <person name="Henrissat B."/>
            <person name="Martinez A.T."/>
            <person name="Otillar R."/>
            <person name="Spatafora J.W."/>
            <person name="Yadav J.S."/>
            <person name="Aerts A."/>
            <person name="Benoit I."/>
            <person name="Boyd A."/>
            <person name="Carlson A."/>
            <person name="Copeland A."/>
            <person name="Coutinho P.M."/>
            <person name="de Vries R.P."/>
            <person name="Ferreira P."/>
            <person name="Findley K."/>
            <person name="Foster B."/>
            <person name="Gaskell J."/>
            <person name="Glotzer D."/>
            <person name="Gorecki P."/>
            <person name="Heitman J."/>
            <person name="Hesse C."/>
            <person name="Hori C."/>
            <person name="Igarashi K."/>
            <person name="Jurgens J.A."/>
            <person name="Kallen N."/>
            <person name="Kersten P."/>
            <person name="Kohler A."/>
            <person name="Kuees U."/>
            <person name="Kumar T.K.A."/>
            <person name="Kuo A."/>
            <person name="LaButti K."/>
            <person name="Larrondo L.F."/>
            <person name="Lindquist E."/>
            <person name="Ling A."/>
            <person name="Lombard V."/>
            <person name="Lucas S."/>
            <person name="Lundell T."/>
            <person name="Martin R."/>
            <person name="McLaughlin D.J."/>
            <person name="Morgenstern I."/>
            <person name="Morin E."/>
            <person name="Murat C."/>
            <person name="Nagy L.G."/>
            <person name="Nolan M."/>
            <person name="Ohm R.A."/>
            <person name="Patyshakuliyeva A."/>
            <person name="Rokas A."/>
            <person name="Ruiz-Duenas F.J."/>
            <person name="Sabat G."/>
            <person name="Salamov A."/>
            <person name="Samejima M."/>
            <person name="Schmutz J."/>
            <person name="Slot J.C."/>
            <person name="St John F."/>
            <person name="Stenlid J."/>
            <person name="Sun H."/>
            <person name="Sun S."/>
            <person name="Syed K."/>
            <person name="Tsang A."/>
            <person name="Wiebenga A."/>
            <person name="Young D."/>
            <person name="Pisabarro A."/>
            <person name="Eastwood D.C."/>
            <person name="Martin F."/>
            <person name="Cullen D."/>
            <person name="Grigoriev I.V."/>
            <person name="Hibbett D.S."/>
        </authorList>
    </citation>
    <scope>NUCLEOTIDE SEQUENCE [LARGE SCALE GENOMIC DNA]</scope>
    <source>
        <strain evidence="2 3">MD-104</strain>
    </source>
</reference>
<evidence type="ECO:0000313" key="2">
    <source>
        <dbReference type="EMBL" id="PCH44712.1"/>
    </source>
</evidence>
<keyword evidence="3" id="KW-1185">Reference proteome</keyword>
<organism evidence="2 3">
    <name type="scientific">Wolfiporia cocos (strain MD-104)</name>
    <name type="common">Brown rot fungus</name>
    <dbReference type="NCBI Taxonomy" id="742152"/>
    <lineage>
        <taxon>Eukaryota</taxon>
        <taxon>Fungi</taxon>
        <taxon>Dikarya</taxon>
        <taxon>Basidiomycota</taxon>
        <taxon>Agaricomycotina</taxon>
        <taxon>Agaricomycetes</taxon>
        <taxon>Polyporales</taxon>
        <taxon>Phaeolaceae</taxon>
        <taxon>Wolfiporia</taxon>
    </lineage>
</organism>
<name>A0A2H3JRD2_WOLCO</name>
<gene>
    <name evidence="2" type="ORF">WOLCODRAFT_154756</name>
</gene>
<dbReference type="AlphaFoldDB" id="A0A2H3JRD2"/>
<dbReference type="InterPro" id="IPR001810">
    <property type="entry name" value="F-box_dom"/>
</dbReference>
<feature type="domain" description="F-box" evidence="1">
    <location>
        <begin position="7"/>
        <end position="53"/>
    </location>
</feature>
<dbReference type="InterPro" id="IPR036047">
    <property type="entry name" value="F-box-like_dom_sf"/>
</dbReference>
<evidence type="ECO:0000259" key="1">
    <source>
        <dbReference type="Pfam" id="PF12937"/>
    </source>
</evidence>
<dbReference type="Gene3D" id="1.20.1280.50">
    <property type="match status" value="1"/>
</dbReference>
<dbReference type="EMBL" id="KB468168">
    <property type="protein sequence ID" value="PCH44712.1"/>
    <property type="molecule type" value="Genomic_DNA"/>
</dbReference>
<accession>A0A2H3JRD2</accession>
<dbReference type="OrthoDB" id="2921803at2759"/>
<sequence>MDQLLTIQQLPPEIWIIVLSYLINDQETLKKCGLVCHAWLSAARPHLLRTVRIRNISRVLEIDTSIDTFPDIARYIRKLHVGPIGWTGTPPCHKEQQEMWQCSLRLLGKLKGTREVLIDLIGGRIDLVPDDMQGQLSALLEGVEILALSGFVCLGGPPALQCILLACSRLSHLYLNGVCFADDVAPYHLHDATANHKETLRTFVYYGDDDDPSE</sequence>